<evidence type="ECO:0000256" key="1">
    <source>
        <dbReference type="ARBA" id="ARBA00001709"/>
    </source>
</evidence>
<accession>A0ABD3C714</accession>
<dbReference type="FunFam" id="3.90.226.10:FF:000027">
    <property type="entry name" value="Probable 3-hydroxyisobutyryl-CoA hydrolase 2"/>
    <property type="match status" value="1"/>
</dbReference>
<keyword evidence="10" id="KW-1185">Reference proteome</keyword>
<comment type="catalytic activity">
    <reaction evidence="1 6">
        <text>3-hydroxy-2-methylpropanoyl-CoA + H2O = 3-hydroxy-2-methylpropanoate + CoA + H(+)</text>
        <dbReference type="Rhea" id="RHEA:20888"/>
        <dbReference type="ChEBI" id="CHEBI:11805"/>
        <dbReference type="ChEBI" id="CHEBI:15377"/>
        <dbReference type="ChEBI" id="CHEBI:15378"/>
        <dbReference type="ChEBI" id="CHEBI:57287"/>
        <dbReference type="ChEBI" id="CHEBI:57340"/>
        <dbReference type="EC" id="3.1.2.4"/>
    </reaction>
</comment>
<dbReference type="Proteomes" id="UP001632038">
    <property type="component" value="Unassembled WGS sequence"/>
</dbReference>
<evidence type="ECO:0000313" key="9">
    <source>
        <dbReference type="EMBL" id="KAL3624557.1"/>
    </source>
</evidence>
<reference evidence="10" key="1">
    <citation type="journal article" date="2024" name="IScience">
        <title>Strigolactones Initiate the Formation of Haustorium-like Structures in Castilleja.</title>
        <authorList>
            <person name="Buerger M."/>
            <person name="Peterson D."/>
            <person name="Chory J."/>
        </authorList>
    </citation>
    <scope>NUCLEOTIDE SEQUENCE [LARGE SCALE GENOMIC DNA]</scope>
</reference>
<keyword evidence="7" id="KW-1133">Transmembrane helix</keyword>
<dbReference type="InterPro" id="IPR023214">
    <property type="entry name" value="HAD_sf"/>
</dbReference>
<dbReference type="SUPFAM" id="SSF53383">
    <property type="entry name" value="PLP-dependent transferases"/>
    <property type="match status" value="1"/>
</dbReference>
<keyword evidence="7" id="KW-0812">Transmembrane</keyword>
<comment type="similarity">
    <text evidence="6">Belongs to the enoyl-CoA hydratase/isomerase family.</text>
</comment>
<gene>
    <name evidence="9" type="ORF">CASFOL_031225</name>
</gene>
<dbReference type="CDD" id="cd06558">
    <property type="entry name" value="crotonase-like"/>
    <property type="match status" value="1"/>
</dbReference>
<keyword evidence="4 6" id="KW-0378">Hydrolase</keyword>
<dbReference type="InterPro" id="IPR044924">
    <property type="entry name" value="HAD-SF_hydro_IA_REG-2-like_cap"/>
</dbReference>
<evidence type="ECO:0000256" key="4">
    <source>
        <dbReference type="ARBA" id="ARBA00022801"/>
    </source>
</evidence>
<dbReference type="Pfam" id="PF00282">
    <property type="entry name" value="Pyridoxal_deC"/>
    <property type="match status" value="1"/>
</dbReference>
<comment type="cofactor">
    <cofactor evidence="2">
        <name>pyridoxal 5'-phosphate</name>
        <dbReference type="ChEBI" id="CHEBI:597326"/>
    </cofactor>
</comment>
<dbReference type="GO" id="GO:0006574">
    <property type="term" value="P:L-valine catabolic process"/>
    <property type="evidence" value="ECO:0007669"/>
    <property type="project" value="UniProtKB-UniRule"/>
</dbReference>
<dbReference type="PANTHER" id="PTHR43176">
    <property type="entry name" value="3-HYDROXYISOBUTYRYL-COA HYDROLASE-RELATED"/>
    <property type="match status" value="1"/>
</dbReference>
<dbReference type="PANTHER" id="PTHR43176:SF3">
    <property type="entry name" value="3-HYDROXYISOBUTYRYL-COA HYDROLASE, MITOCHONDRIAL"/>
    <property type="match status" value="1"/>
</dbReference>
<dbReference type="InterPro" id="IPR029045">
    <property type="entry name" value="ClpP/crotonase-like_dom_sf"/>
</dbReference>
<evidence type="ECO:0000256" key="7">
    <source>
        <dbReference type="SAM" id="Phobius"/>
    </source>
</evidence>
<dbReference type="NCBIfam" id="NF004127">
    <property type="entry name" value="PRK05617.1"/>
    <property type="match status" value="1"/>
</dbReference>
<keyword evidence="5" id="KW-0663">Pyridoxal phosphate</keyword>
<evidence type="ECO:0000256" key="6">
    <source>
        <dbReference type="RuleBase" id="RU369070"/>
    </source>
</evidence>
<dbReference type="EC" id="3.1.2.4" evidence="3 6"/>
<feature type="domain" description="Enoyl-CoA hydratase/isomerase" evidence="8">
    <location>
        <begin position="505"/>
        <end position="839"/>
    </location>
</feature>
<keyword evidence="7" id="KW-0472">Membrane</keyword>
<dbReference type="AlphaFoldDB" id="A0ABD3C714"/>
<evidence type="ECO:0000256" key="3">
    <source>
        <dbReference type="ARBA" id="ARBA00011915"/>
    </source>
</evidence>
<dbReference type="EMBL" id="JAVIJP010000053">
    <property type="protein sequence ID" value="KAL3624557.1"/>
    <property type="molecule type" value="Genomic_DNA"/>
</dbReference>
<dbReference type="Gene3D" id="3.90.226.10">
    <property type="entry name" value="2-enoyl-CoA Hydratase, Chain A, domain 1"/>
    <property type="match status" value="1"/>
</dbReference>
<dbReference type="InterPro" id="IPR032259">
    <property type="entry name" value="HIBYL-CoA-H"/>
</dbReference>
<dbReference type="InterPro" id="IPR002129">
    <property type="entry name" value="PyrdxlP-dep_de-COase"/>
</dbReference>
<dbReference type="SUPFAM" id="SSF52096">
    <property type="entry name" value="ClpP/crotonase"/>
    <property type="match status" value="1"/>
</dbReference>
<sequence>MGADLWRGIIAIKLLKIPRICNVVVGLVAEKDGDCTQFHTQSAKSINAYASLFLPLLLIVYVLLCSVSFLELVRVMVFGARGGSAMEDPAAAGAARRRFIGRLAKNMESSTRNSRYYTDRDGHMSSHGASRVSDVRILGILRSFIAIIPLKRAWHLCDPNAEQVFMALKKAGVKVAVVSNFDTRLRLLLRALKCDHWRISEAMAWDKDMFSCIRWQSIVIDEYHQLSQKSIDLQLIKILTTDSRIILLSGQIKLRGLRSVEAENLAKLKERLSRFIAYGSTSEVSKFIEYWVPIKISNHQLDQYCATLISNSNLLCSCSRNDQFGALRDILLTVRKRFKILSESMPKDAAFQIVNNELMMDGNPRLNLASFVTTWMEPECDRMIMAALNKNYVDMDEYPVTTELQYFVGRSELITEIIPTTERKTGNTLHLWRVTIMDDRTENFHRPPKNRGHLWKLLKIDLADDVPRNYKSLFIEPKQGCTRTSTMSTTNGETDQVLVEDKSSVRILTLNRPKQLNALSAAMVSRLLELFLACADDSSVKLILLKGKGRAFCAGGDVAAVVRDINQGNWKKGADYFKEEFTMNYVMATYTKPQVSILNGIVMGGGAGASIHGRFRIATENSIFAMPETALGLFPDIGASYFLSRLPGFFGEYVGLTGARLDGAEMLTCGLVTHFVSSERLPMLEDALVKADSSDPDVISSIIADFSHIPNLKNNSAYHRLKTINKCFSRRTVEEIIVALEREADNKNNDWISSTIQSLKKASPTSLKISLRSIREGRLQGIGKCLVREFRMVCHVMRGEISKDFVEGCRAILIDKDKNPKWMPSKIESVSDEMVDCYFSKIDDDDEWDDLKLPVSPSLPAHAVAKL</sequence>
<comment type="pathway">
    <text evidence="6">Amino-acid degradation; L-valine degradation.</text>
</comment>
<dbReference type="GO" id="GO:0003860">
    <property type="term" value="F:3-hydroxyisobutyryl-CoA hydrolase activity"/>
    <property type="evidence" value="ECO:0007669"/>
    <property type="project" value="UniProtKB-UniRule"/>
</dbReference>
<dbReference type="Gene3D" id="4.10.280.50">
    <property type="match status" value="1"/>
</dbReference>
<comment type="caution">
    <text evidence="9">The sequence shown here is derived from an EMBL/GenBank/DDBJ whole genome shotgun (WGS) entry which is preliminary data.</text>
</comment>
<comment type="function">
    <text evidence="6">Hydrolyzes 3-hydroxyisobutyryl-CoA (HIBYL-CoA), a saline catabolite. Has high activity toward isobutyryl-CoA. Could be an isobutyryl-CoA dehydrogenase that functions in valine catabolism.</text>
</comment>
<dbReference type="InterPro" id="IPR015424">
    <property type="entry name" value="PyrdxlP-dep_Trfase"/>
</dbReference>
<dbReference type="Pfam" id="PF16113">
    <property type="entry name" value="ECH_2"/>
    <property type="match status" value="1"/>
</dbReference>
<evidence type="ECO:0000256" key="2">
    <source>
        <dbReference type="ARBA" id="ARBA00001933"/>
    </source>
</evidence>
<protein>
    <recommendedName>
        <fullName evidence="3 6">3-hydroxyisobutyryl-CoA hydrolase</fullName>
        <shortName evidence="6">HIB-CoA hydrolase</shortName>
        <shortName evidence="6">HIBYL-CoA-H</shortName>
        <ecNumber evidence="3 6">3.1.2.4</ecNumber>
    </recommendedName>
    <alternativeName>
        <fullName evidence="6">3-hydroxyisobutyryl-coenzyme A hydrolase</fullName>
    </alternativeName>
</protein>
<name>A0ABD3C714_9LAMI</name>
<dbReference type="Gene3D" id="3.40.50.1000">
    <property type="entry name" value="HAD superfamily/HAD-like"/>
    <property type="match status" value="1"/>
</dbReference>
<evidence type="ECO:0000313" key="10">
    <source>
        <dbReference type="Proteomes" id="UP001632038"/>
    </source>
</evidence>
<evidence type="ECO:0000256" key="5">
    <source>
        <dbReference type="ARBA" id="ARBA00022898"/>
    </source>
</evidence>
<evidence type="ECO:0000259" key="8">
    <source>
        <dbReference type="Pfam" id="PF16113"/>
    </source>
</evidence>
<proteinExistence type="inferred from homology"/>
<dbReference type="InterPro" id="IPR045004">
    <property type="entry name" value="ECH_dom"/>
</dbReference>
<organism evidence="9 10">
    <name type="scientific">Castilleja foliolosa</name>
    <dbReference type="NCBI Taxonomy" id="1961234"/>
    <lineage>
        <taxon>Eukaryota</taxon>
        <taxon>Viridiplantae</taxon>
        <taxon>Streptophyta</taxon>
        <taxon>Embryophyta</taxon>
        <taxon>Tracheophyta</taxon>
        <taxon>Spermatophyta</taxon>
        <taxon>Magnoliopsida</taxon>
        <taxon>eudicotyledons</taxon>
        <taxon>Gunneridae</taxon>
        <taxon>Pentapetalae</taxon>
        <taxon>asterids</taxon>
        <taxon>lamiids</taxon>
        <taxon>Lamiales</taxon>
        <taxon>Orobanchaceae</taxon>
        <taxon>Pedicularideae</taxon>
        <taxon>Castillejinae</taxon>
        <taxon>Castilleja</taxon>
    </lineage>
</organism>
<feature type="transmembrane region" description="Helical" evidence="7">
    <location>
        <begin position="48"/>
        <end position="70"/>
    </location>
</feature>
<dbReference type="Gene3D" id="1.10.150.720">
    <property type="entry name" value="Haloacid dehalogenase-like hydrolase"/>
    <property type="match status" value="1"/>
</dbReference>